<comment type="caution">
    <text evidence="1">The sequence shown here is derived from an EMBL/GenBank/DDBJ whole genome shotgun (WGS) entry which is preliminary data.</text>
</comment>
<proteinExistence type="predicted"/>
<evidence type="ECO:0000313" key="1">
    <source>
        <dbReference type="EMBL" id="GGD74071.1"/>
    </source>
</evidence>
<keyword evidence="2" id="KW-1185">Reference proteome</keyword>
<name>A0ABQ1RLJ8_9ALTE</name>
<evidence type="ECO:0000313" key="2">
    <source>
        <dbReference type="Proteomes" id="UP000614272"/>
    </source>
</evidence>
<dbReference type="Proteomes" id="UP000614272">
    <property type="component" value="Unassembled WGS sequence"/>
</dbReference>
<protein>
    <recommendedName>
        <fullName evidence="3">Addiction module protein</fullName>
    </recommendedName>
</protein>
<dbReference type="EMBL" id="BMGJ01000015">
    <property type="protein sequence ID" value="GGD74071.1"/>
    <property type="molecule type" value="Genomic_DNA"/>
</dbReference>
<evidence type="ECO:0008006" key="3">
    <source>
        <dbReference type="Google" id="ProtNLM"/>
    </source>
</evidence>
<sequence>MQIAKSEVLELLNQMPDECDLEELHYRLYVLEKIKRGQENYRDKGGVSQEEAENRMNKWVIS</sequence>
<organism evidence="1 2">
    <name type="scientific">Lacimicrobium alkaliphilum</name>
    <dbReference type="NCBI Taxonomy" id="1526571"/>
    <lineage>
        <taxon>Bacteria</taxon>
        <taxon>Pseudomonadati</taxon>
        <taxon>Pseudomonadota</taxon>
        <taxon>Gammaproteobacteria</taxon>
        <taxon>Alteromonadales</taxon>
        <taxon>Alteromonadaceae</taxon>
        <taxon>Lacimicrobium</taxon>
    </lineage>
</organism>
<accession>A0ABQ1RLJ8</accession>
<gene>
    <name evidence="1" type="ORF">GCM10011357_31370</name>
</gene>
<reference evidence="2" key="1">
    <citation type="journal article" date="2019" name="Int. J. Syst. Evol. Microbiol.">
        <title>The Global Catalogue of Microorganisms (GCM) 10K type strain sequencing project: providing services to taxonomists for standard genome sequencing and annotation.</title>
        <authorList>
            <consortium name="The Broad Institute Genomics Platform"/>
            <consortium name="The Broad Institute Genome Sequencing Center for Infectious Disease"/>
            <person name="Wu L."/>
            <person name="Ma J."/>
        </authorList>
    </citation>
    <scope>NUCLEOTIDE SEQUENCE [LARGE SCALE GENOMIC DNA]</scope>
    <source>
        <strain evidence="2">CGMCC 1.12923</strain>
    </source>
</reference>